<dbReference type="InterPro" id="IPR020904">
    <property type="entry name" value="Sc_DH/Rdtase_CS"/>
</dbReference>
<dbReference type="OrthoDB" id="9809287at2"/>
<dbReference type="PANTHER" id="PTHR43669:SF8">
    <property type="entry name" value="SHORT-CHAIN TYPE DEHYDROGENASE_REDUCTASE-RELATED"/>
    <property type="match status" value="1"/>
</dbReference>
<protein>
    <submittedName>
        <fullName evidence="3">Glucose 1-dehydrogenase</fullName>
        <ecNumber evidence="3">1.1.1.47</ecNumber>
    </submittedName>
</protein>
<comment type="similarity">
    <text evidence="1">Belongs to the short-chain dehydrogenases/reductases (SDR) family.</text>
</comment>
<name>A0A4Y8UH41_9GAMM</name>
<sequence length="266" mass="28030">MSRLSGKVAIITGAGSGIGRACALRFASEGARVVIADLNGANAAAVAEQICSDGGEALAMTVDVADESQLQQMVEGTISHFGELNILFNNACNTDPVMSKKDADFFTFDAEVFHHRMQTNVLAGVLAARFAMPHMLARGSGSILFTSSSSSLKGEVAQFSYGATKAAVNWYVQTIAATFGKRGIRCNGIVPGVIRTAGMERWANDEMKAAFLALHQSPRLGEPEDVAAMATFLASDEAEFINGGLYAVDGGLNCTTPMVPVVRELL</sequence>
<dbReference type="AlphaFoldDB" id="A0A4Y8UH41"/>
<organism evidence="3 4">
    <name type="scientific">Gammaproteobacteria bacterium LSUCC0057</name>
    <dbReference type="NCBI Taxonomy" id="2559237"/>
    <lineage>
        <taxon>Bacteria</taxon>
        <taxon>Pseudomonadati</taxon>
        <taxon>Pseudomonadota</taxon>
        <taxon>Gammaproteobacteria</taxon>
        <taxon>Cellvibrionales</taxon>
        <taxon>Porticoccaceae</taxon>
        <taxon>SAR92 clade</taxon>
    </lineage>
</organism>
<gene>
    <name evidence="3" type="ORF">E3W66_05720</name>
</gene>
<dbReference type="PANTHER" id="PTHR43669">
    <property type="entry name" value="5-KETO-D-GLUCONATE 5-REDUCTASE"/>
    <property type="match status" value="1"/>
</dbReference>
<dbReference type="Proteomes" id="UP000298133">
    <property type="component" value="Unassembled WGS sequence"/>
</dbReference>
<evidence type="ECO:0000313" key="3">
    <source>
        <dbReference type="EMBL" id="TFH67748.1"/>
    </source>
</evidence>
<dbReference type="PRINTS" id="PR00081">
    <property type="entry name" value="GDHRDH"/>
</dbReference>
<dbReference type="Pfam" id="PF13561">
    <property type="entry name" value="adh_short_C2"/>
    <property type="match status" value="1"/>
</dbReference>
<accession>A0A4Y8UH41</accession>
<dbReference type="NCBIfam" id="NF005559">
    <property type="entry name" value="PRK07231.1"/>
    <property type="match status" value="1"/>
</dbReference>
<reference evidence="3 4" key="1">
    <citation type="submission" date="2019-03" db="EMBL/GenBank/DDBJ databases">
        <title>Draft genome of Gammaproteobacteria bacterium LSUCC0057, a member of the SAR92 clade.</title>
        <authorList>
            <person name="Lanclos V.C."/>
            <person name="Doiron C."/>
            <person name="Henson M.W."/>
            <person name="Thrash J.C."/>
        </authorList>
    </citation>
    <scope>NUCLEOTIDE SEQUENCE [LARGE SCALE GENOMIC DNA]</scope>
    <source>
        <strain evidence="3 4">LSUCC0057</strain>
    </source>
</reference>
<dbReference type="FunFam" id="3.40.50.720:FF:000084">
    <property type="entry name" value="Short-chain dehydrogenase reductase"/>
    <property type="match status" value="1"/>
</dbReference>
<evidence type="ECO:0000313" key="4">
    <source>
        <dbReference type="Proteomes" id="UP000298133"/>
    </source>
</evidence>
<dbReference type="PROSITE" id="PS00061">
    <property type="entry name" value="ADH_SHORT"/>
    <property type="match status" value="1"/>
</dbReference>
<evidence type="ECO:0000256" key="1">
    <source>
        <dbReference type="ARBA" id="ARBA00006484"/>
    </source>
</evidence>
<dbReference type="Gene3D" id="3.40.50.720">
    <property type="entry name" value="NAD(P)-binding Rossmann-like Domain"/>
    <property type="match status" value="1"/>
</dbReference>
<dbReference type="InterPro" id="IPR036291">
    <property type="entry name" value="NAD(P)-bd_dom_sf"/>
</dbReference>
<keyword evidence="4" id="KW-1185">Reference proteome</keyword>
<dbReference type="GO" id="GO:0047936">
    <property type="term" value="F:glucose 1-dehydrogenase [NAD(P)+] activity"/>
    <property type="evidence" value="ECO:0007669"/>
    <property type="project" value="UniProtKB-EC"/>
</dbReference>
<dbReference type="InterPro" id="IPR002347">
    <property type="entry name" value="SDR_fam"/>
</dbReference>
<evidence type="ECO:0000256" key="2">
    <source>
        <dbReference type="ARBA" id="ARBA00023002"/>
    </source>
</evidence>
<dbReference type="SUPFAM" id="SSF51735">
    <property type="entry name" value="NAD(P)-binding Rossmann-fold domains"/>
    <property type="match status" value="1"/>
</dbReference>
<comment type="caution">
    <text evidence="3">The sequence shown here is derived from an EMBL/GenBank/DDBJ whole genome shotgun (WGS) entry which is preliminary data.</text>
</comment>
<keyword evidence="2 3" id="KW-0560">Oxidoreductase</keyword>
<dbReference type="CDD" id="cd05233">
    <property type="entry name" value="SDR_c"/>
    <property type="match status" value="1"/>
</dbReference>
<dbReference type="EC" id="1.1.1.47" evidence="3"/>
<dbReference type="EMBL" id="SPIA01000002">
    <property type="protein sequence ID" value="TFH67748.1"/>
    <property type="molecule type" value="Genomic_DNA"/>
</dbReference>
<proteinExistence type="inferred from homology"/>